<evidence type="ECO:0000313" key="2">
    <source>
        <dbReference type="Proteomes" id="UP000193689"/>
    </source>
</evidence>
<sequence length="51" mass="5275">SDENYDSLGLAVGAVLTQWKIAQLSQGSAAMWDAHLRVGGAAGTDLPVDDC</sequence>
<dbReference type="RefSeq" id="XP_040712174.1">
    <property type="nucleotide sequence ID" value="XM_040854659.1"/>
</dbReference>
<evidence type="ECO:0000313" key="1">
    <source>
        <dbReference type="EMBL" id="ORY59600.1"/>
    </source>
</evidence>
<protein>
    <submittedName>
        <fullName evidence="1">Uncharacterized protein</fullName>
    </submittedName>
</protein>
<feature type="non-terminal residue" evidence="1">
    <location>
        <position position="51"/>
    </location>
</feature>
<name>A0A1Y2DK28_9PEZI</name>
<dbReference type="InterPro" id="IPR012334">
    <property type="entry name" value="Pectin_lyas_fold"/>
</dbReference>
<dbReference type="InParanoid" id="A0A1Y2DK28"/>
<keyword evidence="2" id="KW-1185">Reference proteome</keyword>
<reference evidence="1 2" key="1">
    <citation type="submission" date="2016-07" db="EMBL/GenBank/DDBJ databases">
        <title>Pervasive Adenine N6-methylation of Active Genes in Fungi.</title>
        <authorList>
            <consortium name="DOE Joint Genome Institute"/>
            <person name="Mondo S.J."/>
            <person name="Dannebaum R.O."/>
            <person name="Kuo R.C."/>
            <person name="Labutti K."/>
            <person name="Haridas S."/>
            <person name="Kuo A."/>
            <person name="Salamov A."/>
            <person name="Ahrendt S.R."/>
            <person name="Lipzen A."/>
            <person name="Sullivan W."/>
            <person name="Andreopoulos W.B."/>
            <person name="Clum A."/>
            <person name="Lindquist E."/>
            <person name="Daum C."/>
            <person name="Ramamoorthy G.K."/>
            <person name="Gryganskyi A."/>
            <person name="Culley D."/>
            <person name="Magnuson J.K."/>
            <person name="James T.Y."/>
            <person name="O'Malley M.A."/>
            <person name="Stajich J.E."/>
            <person name="Spatafora J.W."/>
            <person name="Visel A."/>
            <person name="Grigoriev I.V."/>
        </authorList>
    </citation>
    <scope>NUCLEOTIDE SEQUENCE [LARGE SCALE GENOMIC DNA]</scope>
    <source>
        <strain evidence="1 2">CBS 129021</strain>
    </source>
</reference>
<dbReference type="EMBL" id="MCFJ01000013">
    <property type="protein sequence ID" value="ORY59600.1"/>
    <property type="molecule type" value="Genomic_DNA"/>
</dbReference>
<dbReference type="OrthoDB" id="1046782at2759"/>
<comment type="caution">
    <text evidence="1">The sequence shown here is derived from an EMBL/GenBank/DDBJ whole genome shotgun (WGS) entry which is preliminary data.</text>
</comment>
<proteinExistence type="predicted"/>
<dbReference type="STRING" id="1141098.A0A1Y2DK28"/>
<dbReference type="Proteomes" id="UP000193689">
    <property type="component" value="Unassembled WGS sequence"/>
</dbReference>
<accession>A0A1Y2DK28</accession>
<gene>
    <name evidence="1" type="ORF">BCR38DRAFT_311666</name>
</gene>
<feature type="non-terminal residue" evidence="1">
    <location>
        <position position="1"/>
    </location>
</feature>
<dbReference type="Gene3D" id="2.160.20.10">
    <property type="entry name" value="Single-stranded right-handed beta-helix, Pectin lyase-like"/>
    <property type="match status" value="1"/>
</dbReference>
<dbReference type="GeneID" id="63770871"/>
<organism evidence="1 2">
    <name type="scientific">Pseudomassariella vexata</name>
    <dbReference type="NCBI Taxonomy" id="1141098"/>
    <lineage>
        <taxon>Eukaryota</taxon>
        <taxon>Fungi</taxon>
        <taxon>Dikarya</taxon>
        <taxon>Ascomycota</taxon>
        <taxon>Pezizomycotina</taxon>
        <taxon>Sordariomycetes</taxon>
        <taxon>Xylariomycetidae</taxon>
        <taxon>Amphisphaeriales</taxon>
        <taxon>Pseudomassariaceae</taxon>
        <taxon>Pseudomassariella</taxon>
    </lineage>
</organism>
<dbReference type="AlphaFoldDB" id="A0A1Y2DK28"/>